<dbReference type="EMBL" id="JACLZK010000002">
    <property type="protein sequence ID" value="MBC2883041.1"/>
    <property type="molecule type" value="Genomic_DNA"/>
</dbReference>
<proteinExistence type="predicted"/>
<protein>
    <recommendedName>
        <fullName evidence="3">Type II secretion system protein</fullName>
    </recommendedName>
</protein>
<evidence type="ECO:0000313" key="1">
    <source>
        <dbReference type="EMBL" id="MBC2883041.1"/>
    </source>
</evidence>
<gene>
    <name evidence="1" type="ORF">H7R39_07215</name>
</gene>
<accession>A0A842J5U8</accession>
<reference evidence="1 2" key="1">
    <citation type="submission" date="2020-08" db="EMBL/GenBank/DDBJ databases">
        <title>Complete genome and description of Campylobacter massiliensis Marseille-Q3452 sp. nov.</title>
        <authorList>
            <person name="Antezack A."/>
        </authorList>
    </citation>
    <scope>NUCLEOTIDE SEQUENCE [LARGE SCALE GENOMIC DNA]</scope>
    <source>
        <strain evidence="1 2">Marseille-Q3452</strain>
    </source>
</reference>
<sequence length="151" mass="16162">MRKGFSLITAIIFIVLIATLSMFSLNISSLTAKQTTDVFLREQAELLAQGATEMAILNLLSRNFSTDCPAGATIVSSFFPGNEPSNSLFNVSVKVEKIFGVIGTCNGTGVTAISTPESVGTVILNTTVTSISNDGRNIPPIRIHRRTIQKL</sequence>
<dbReference type="RefSeq" id="WP_185899392.1">
    <property type="nucleotide sequence ID" value="NZ_JACLZK010000002.1"/>
</dbReference>
<dbReference type="AlphaFoldDB" id="A0A842J5U8"/>
<organism evidence="1 2">
    <name type="scientific">Campylobacter massiliensis</name>
    <dbReference type="NCBI Taxonomy" id="2762557"/>
    <lineage>
        <taxon>Bacteria</taxon>
        <taxon>Pseudomonadati</taxon>
        <taxon>Campylobacterota</taxon>
        <taxon>Epsilonproteobacteria</taxon>
        <taxon>Campylobacterales</taxon>
        <taxon>Campylobacteraceae</taxon>
        <taxon>Campylobacter</taxon>
    </lineage>
</organism>
<comment type="caution">
    <text evidence="1">The sequence shown here is derived from an EMBL/GenBank/DDBJ whole genome shotgun (WGS) entry which is preliminary data.</text>
</comment>
<evidence type="ECO:0000313" key="2">
    <source>
        <dbReference type="Proteomes" id="UP000552683"/>
    </source>
</evidence>
<name>A0A842J5U8_9BACT</name>
<evidence type="ECO:0008006" key="3">
    <source>
        <dbReference type="Google" id="ProtNLM"/>
    </source>
</evidence>
<keyword evidence="2" id="KW-1185">Reference proteome</keyword>
<dbReference type="Proteomes" id="UP000552683">
    <property type="component" value="Unassembled WGS sequence"/>
</dbReference>